<evidence type="ECO:0000256" key="2">
    <source>
        <dbReference type="ARBA" id="ARBA00024035"/>
    </source>
</evidence>
<dbReference type="PIRSF" id="PIRSF006779">
    <property type="entry name" value="UCP006779"/>
    <property type="match status" value="1"/>
</dbReference>
<keyword evidence="6" id="KW-1185">Reference proteome</keyword>
<dbReference type="InterPro" id="IPR046469">
    <property type="entry name" value="SAM_HAT_N"/>
</dbReference>
<dbReference type="SUPFAM" id="SSF102522">
    <property type="entry name" value="Bacterial fluorinating enzyme, N-terminal domain"/>
    <property type="match status" value="1"/>
</dbReference>
<dbReference type="InterPro" id="IPR023227">
    <property type="entry name" value="SAM_OH_AdoTrfase_C_sf"/>
</dbReference>
<dbReference type="Pfam" id="PF20257">
    <property type="entry name" value="SAM_HAT_C"/>
    <property type="match status" value="1"/>
</dbReference>
<evidence type="ECO:0000256" key="1">
    <source>
        <dbReference type="ARBA" id="ARBA00022691"/>
    </source>
</evidence>
<dbReference type="Pfam" id="PF01887">
    <property type="entry name" value="SAM_HAT_N"/>
    <property type="match status" value="1"/>
</dbReference>
<feature type="domain" description="S-adenosyl-l-methionine hydroxide adenosyltransferase C-terminal" evidence="4">
    <location>
        <begin position="162"/>
        <end position="236"/>
    </location>
</feature>
<keyword evidence="1" id="KW-0949">S-adenosyl-L-methionine</keyword>
<dbReference type="InterPro" id="IPR023228">
    <property type="entry name" value="SAM_OH_AdoTrfase_N_sf"/>
</dbReference>
<dbReference type="InterPro" id="IPR002747">
    <property type="entry name" value="SAM_OH_AdoTrfase"/>
</dbReference>
<feature type="domain" description="S-adenosyl-l-methionine hydroxide adenosyltransferase N-terminal" evidence="3">
    <location>
        <begin position="2"/>
        <end position="142"/>
    </location>
</feature>
<reference evidence="5 6" key="1">
    <citation type="submission" date="2019-09" db="EMBL/GenBank/DDBJ databases">
        <title>Genome sequence of Roseospira marina, one of the more divergent members of the non-sulfur purple photosynthetic bacterial family, the Rhodospirillaceae.</title>
        <authorList>
            <person name="Meyer T."/>
            <person name="Kyndt J."/>
        </authorList>
    </citation>
    <scope>NUCLEOTIDE SEQUENCE [LARGE SCALE GENOMIC DNA]</scope>
    <source>
        <strain evidence="5 6">DSM 15113</strain>
    </source>
</reference>
<sequence>MIAVFTDFGLEGPYTGQMKAALHAGAPGVPIIDLCADAPMFDPMASAYLLAALVPALPVGTVVLGVVDPGVGSERGTVMLEADGRWFVGPDNGLFAMVSRRAASAQATETFGPPGPVSASFHGRDLFAPAAARLARGDRPDDADARPLQTIDRSDWPDDLDRVVYIDRYGNVMTGRRASTLAPDAELLAHGRPARRARTFSDVPVGQAFWYENANGLAEIAVNQGRADSALGLRIGICIGVR</sequence>
<dbReference type="SUPFAM" id="SSF101852">
    <property type="entry name" value="Bacterial fluorinating enzyme, C-terminal domain"/>
    <property type="match status" value="1"/>
</dbReference>
<dbReference type="PANTHER" id="PTHR35092:SF1">
    <property type="entry name" value="CHLORINASE MJ1651"/>
    <property type="match status" value="1"/>
</dbReference>
<accession>A0A5M6IA21</accession>
<proteinExistence type="inferred from homology"/>
<comment type="caution">
    <text evidence="5">The sequence shown here is derived from an EMBL/GenBank/DDBJ whole genome shotgun (WGS) entry which is preliminary data.</text>
</comment>
<dbReference type="Gene3D" id="3.40.50.10790">
    <property type="entry name" value="S-adenosyl-l-methionine hydroxide adenosyltransferase, N-terminal"/>
    <property type="match status" value="1"/>
</dbReference>
<dbReference type="EMBL" id="VWPJ01000017">
    <property type="protein sequence ID" value="KAA5604528.1"/>
    <property type="molecule type" value="Genomic_DNA"/>
</dbReference>
<protein>
    <submittedName>
        <fullName evidence="5">SAM-dependent chlorinase/fluorinase</fullName>
    </submittedName>
</protein>
<dbReference type="AlphaFoldDB" id="A0A5M6IA21"/>
<comment type="similarity">
    <text evidence="2">Belongs to the SAM hydrolase / SAM-dependent halogenase family.</text>
</comment>
<organism evidence="5 6">
    <name type="scientific">Roseospira marina</name>
    <dbReference type="NCBI Taxonomy" id="140057"/>
    <lineage>
        <taxon>Bacteria</taxon>
        <taxon>Pseudomonadati</taxon>
        <taxon>Pseudomonadota</taxon>
        <taxon>Alphaproteobacteria</taxon>
        <taxon>Rhodospirillales</taxon>
        <taxon>Rhodospirillaceae</taxon>
        <taxon>Roseospira</taxon>
    </lineage>
</organism>
<dbReference type="Proteomes" id="UP000324065">
    <property type="component" value="Unassembled WGS sequence"/>
</dbReference>
<evidence type="ECO:0000259" key="4">
    <source>
        <dbReference type="Pfam" id="PF20257"/>
    </source>
</evidence>
<gene>
    <name evidence="5" type="ORF">F1188_15820</name>
</gene>
<name>A0A5M6IA21_9PROT</name>
<dbReference type="OrthoDB" id="9792195at2"/>
<evidence type="ECO:0000313" key="5">
    <source>
        <dbReference type="EMBL" id="KAA5604528.1"/>
    </source>
</evidence>
<dbReference type="PANTHER" id="PTHR35092">
    <property type="entry name" value="CHLORINASE MJ1651"/>
    <property type="match status" value="1"/>
</dbReference>
<dbReference type="InterPro" id="IPR046470">
    <property type="entry name" value="SAM_HAT_C"/>
</dbReference>
<evidence type="ECO:0000313" key="6">
    <source>
        <dbReference type="Proteomes" id="UP000324065"/>
    </source>
</evidence>
<dbReference type="Gene3D" id="2.40.30.90">
    <property type="entry name" value="Bacterial fluorinating enzyme like"/>
    <property type="match status" value="1"/>
</dbReference>
<evidence type="ECO:0000259" key="3">
    <source>
        <dbReference type="Pfam" id="PF01887"/>
    </source>
</evidence>